<feature type="region of interest" description="Disordered" evidence="1">
    <location>
        <begin position="1"/>
        <end position="25"/>
    </location>
</feature>
<feature type="compositionally biased region" description="Polar residues" evidence="1">
    <location>
        <begin position="10"/>
        <end position="25"/>
    </location>
</feature>
<sequence>MTDDLHQSHLPVTTTSIPMPTHTSPVKQLQLAHRSHRILGVTGDPDAPGT</sequence>
<accession>G8WTQ5</accession>
<gene>
    <name evidence="2" type="ordered locus">SCATT_13270</name>
</gene>
<protein>
    <submittedName>
        <fullName evidence="2">Uncharacterized protein</fullName>
    </submittedName>
</protein>
<dbReference type="KEGG" id="scy:SCATT_13270"/>
<proteinExistence type="predicted"/>
<dbReference type="EMBL" id="CP003219">
    <property type="protein sequence ID" value="AEW93698.1"/>
    <property type="molecule type" value="Genomic_DNA"/>
</dbReference>
<dbReference type="PATRIC" id="fig|1003195.29.peg.1334"/>
<dbReference type="HOGENOM" id="CLU_3123048_0_0_11"/>
<keyword evidence="3" id="KW-1185">Reference proteome</keyword>
<evidence type="ECO:0000256" key="1">
    <source>
        <dbReference type="SAM" id="MobiDB-lite"/>
    </source>
</evidence>
<dbReference type="Proteomes" id="UP000007842">
    <property type="component" value="Chromosome"/>
</dbReference>
<reference evidence="3" key="1">
    <citation type="submission" date="2011-12" db="EMBL/GenBank/DDBJ databases">
        <title>Complete genome sequence of Streptomyces cattleya strain DSM 46488.</title>
        <authorList>
            <person name="Ou H.-Y."/>
            <person name="Li P."/>
            <person name="Zhao C."/>
            <person name="O'Hagan D."/>
            <person name="Deng Z."/>
        </authorList>
    </citation>
    <scope>NUCLEOTIDE SEQUENCE [LARGE SCALE GENOMIC DNA]</scope>
    <source>
        <strain evidence="3">ATCC 35852 / DSM 46488 / JCM 4925 / NBRC 14057 / NRRL 8057</strain>
    </source>
</reference>
<name>G8WTQ5_STREN</name>
<dbReference type="AlphaFoldDB" id="G8WTQ5"/>
<evidence type="ECO:0000313" key="2">
    <source>
        <dbReference type="EMBL" id="AEW93698.1"/>
    </source>
</evidence>
<dbReference type="STRING" id="1003195.SCATT_13270"/>
<evidence type="ECO:0000313" key="3">
    <source>
        <dbReference type="Proteomes" id="UP000007842"/>
    </source>
</evidence>
<organism evidence="2 3">
    <name type="scientific">Streptantibioticus cattleyicolor (strain ATCC 35852 / DSM 46488 / JCM 4925 / NBRC 14057 / NRRL 8057)</name>
    <name type="common">Streptomyces cattleya</name>
    <dbReference type="NCBI Taxonomy" id="1003195"/>
    <lineage>
        <taxon>Bacteria</taxon>
        <taxon>Bacillati</taxon>
        <taxon>Actinomycetota</taxon>
        <taxon>Actinomycetes</taxon>
        <taxon>Kitasatosporales</taxon>
        <taxon>Streptomycetaceae</taxon>
        <taxon>Streptantibioticus</taxon>
    </lineage>
</organism>